<reference evidence="1" key="1">
    <citation type="journal article" date="2014" name="Int. J. Syst. Evol. Microbiol.">
        <title>Complete genome sequence of Corynebacterium casei LMG S-19264T (=DSM 44701T), isolated from a smear-ripened cheese.</title>
        <authorList>
            <consortium name="US DOE Joint Genome Institute (JGI-PGF)"/>
            <person name="Walter F."/>
            <person name="Albersmeier A."/>
            <person name="Kalinowski J."/>
            <person name="Ruckert C."/>
        </authorList>
    </citation>
    <scope>NUCLEOTIDE SEQUENCE</scope>
    <source>
        <strain evidence="1">JCM 3302</strain>
    </source>
</reference>
<name>A0A919DUC7_9ACTN</name>
<dbReference type="Proteomes" id="UP000641386">
    <property type="component" value="Unassembled WGS sequence"/>
</dbReference>
<organism evidence="1 2">
    <name type="scientific">Streptomyces spiralis</name>
    <dbReference type="NCBI Taxonomy" id="66376"/>
    <lineage>
        <taxon>Bacteria</taxon>
        <taxon>Bacillati</taxon>
        <taxon>Actinomycetota</taxon>
        <taxon>Actinomycetes</taxon>
        <taxon>Kitasatosporales</taxon>
        <taxon>Streptomycetaceae</taxon>
        <taxon>Streptomyces</taxon>
    </lineage>
</organism>
<dbReference type="AlphaFoldDB" id="A0A919DUC7"/>
<evidence type="ECO:0000313" key="2">
    <source>
        <dbReference type="Proteomes" id="UP000641386"/>
    </source>
</evidence>
<comment type="caution">
    <text evidence="1">The sequence shown here is derived from an EMBL/GenBank/DDBJ whole genome shotgun (WGS) entry which is preliminary data.</text>
</comment>
<gene>
    <name evidence="1" type="ORF">GCM10014715_39350</name>
</gene>
<accession>A0A919DUC7</accession>
<reference evidence="1" key="2">
    <citation type="submission" date="2020-09" db="EMBL/GenBank/DDBJ databases">
        <authorList>
            <person name="Sun Q."/>
            <person name="Ohkuma M."/>
        </authorList>
    </citation>
    <scope>NUCLEOTIDE SEQUENCE</scope>
    <source>
        <strain evidence="1">JCM 3302</strain>
    </source>
</reference>
<dbReference type="EMBL" id="BNBC01000017">
    <property type="protein sequence ID" value="GHE80114.1"/>
    <property type="molecule type" value="Genomic_DNA"/>
</dbReference>
<protein>
    <submittedName>
        <fullName evidence="1">Uncharacterized protein</fullName>
    </submittedName>
</protein>
<sequence length="60" mass="6384">MSTPPIEEATPTMMQATCHTPGCPVEDVTYTVAMYPCSVPPTWRAVCAQCGQAVTDIVPV</sequence>
<dbReference type="RefSeq" id="WP_189901999.1">
    <property type="nucleotide sequence ID" value="NZ_BNBC01000017.1"/>
</dbReference>
<keyword evidence="2" id="KW-1185">Reference proteome</keyword>
<proteinExistence type="predicted"/>
<evidence type="ECO:0000313" key="1">
    <source>
        <dbReference type="EMBL" id="GHE80114.1"/>
    </source>
</evidence>